<dbReference type="PANTHER" id="PTHR46796:SF14">
    <property type="entry name" value="TRANSCRIPTIONAL REGULATORY PROTEIN"/>
    <property type="match status" value="1"/>
</dbReference>
<dbReference type="PROSITE" id="PS00041">
    <property type="entry name" value="HTH_ARAC_FAMILY_1"/>
    <property type="match status" value="1"/>
</dbReference>
<dbReference type="PANTHER" id="PTHR46796">
    <property type="entry name" value="HTH-TYPE TRANSCRIPTIONAL ACTIVATOR RHAS-RELATED"/>
    <property type="match status" value="1"/>
</dbReference>
<gene>
    <name evidence="5" type="ORF">NBH21_25495</name>
</gene>
<evidence type="ECO:0000256" key="2">
    <source>
        <dbReference type="ARBA" id="ARBA00023125"/>
    </source>
</evidence>
<dbReference type="PROSITE" id="PS01124">
    <property type="entry name" value="HTH_ARAC_FAMILY_2"/>
    <property type="match status" value="1"/>
</dbReference>
<dbReference type="Proteomes" id="UP001155380">
    <property type="component" value="Unassembled WGS sequence"/>
</dbReference>
<dbReference type="Gene3D" id="1.10.10.60">
    <property type="entry name" value="Homeodomain-like"/>
    <property type="match status" value="2"/>
</dbReference>
<accession>A0AAJ1C252</accession>
<dbReference type="Pfam" id="PF12833">
    <property type="entry name" value="HTH_18"/>
    <property type="match status" value="1"/>
</dbReference>
<evidence type="ECO:0000256" key="3">
    <source>
        <dbReference type="ARBA" id="ARBA00023163"/>
    </source>
</evidence>
<dbReference type="InterPro" id="IPR050204">
    <property type="entry name" value="AraC_XylS_family_regulators"/>
</dbReference>
<evidence type="ECO:0000313" key="5">
    <source>
        <dbReference type="EMBL" id="MCO5960120.1"/>
    </source>
</evidence>
<comment type="caution">
    <text evidence="5">The sequence shown here is derived from an EMBL/GenBank/DDBJ whole genome shotgun (WGS) entry which is preliminary data.</text>
</comment>
<dbReference type="GO" id="GO:0043565">
    <property type="term" value="F:sequence-specific DNA binding"/>
    <property type="evidence" value="ECO:0007669"/>
    <property type="project" value="InterPro"/>
</dbReference>
<keyword evidence="3" id="KW-0804">Transcription</keyword>
<evidence type="ECO:0000256" key="1">
    <source>
        <dbReference type="ARBA" id="ARBA00023015"/>
    </source>
</evidence>
<dbReference type="SMART" id="SM00342">
    <property type="entry name" value="HTH_ARAC"/>
    <property type="match status" value="1"/>
</dbReference>
<evidence type="ECO:0000313" key="6">
    <source>
        <dbReference type="Proteomes" id="UP001155380"/>
    </source>
</evidence>
<dbReference type="SUPFAM" id="SSF46689">
    <property type="entry name" value="Homeodomain-like"/>
    <property type="match status" value="2"/>
</dbReference>
<dbReference type="AlphaFoldDB" id="A0AAJ1C252"/>
<name>A0AAJ1C252_9HYPH</name>
<evidence type="ECO:0000259" key="4">
    <source>
        <dbReference type="PROSITE" id="PS01124"/>
    </source>
</evidence>
<sequence length="190" mass="21162">MPLSATVFSPRDPLVNFSNLTVEVSTEVSHLVMHAITLVDSDESIAIDLIRKASILLRPHAGAANDVRRRSTTGGLAPWQVNRVRKHIEENLSEPISLDELAQLVRLSTSYFSAAFKVSFEMSPHNYILSRRVEHAKYRMANSNASLSEIALDCGLSDQAHLSRIFRRATGTTPSAWRRFSVSHEALHEA</sequence>
<dbReference type="InterPro" id="IPR009057">
    <property type="entry name" value="Homeodomain-like_sf"/>
</dbReference>
<keyword evidence="2" id="KW-0238">DNA-binding</keyword>
<protein>
    <submittedName>
        <fullName evidence="5">AraC family transcriptional regulator</fullName>
    </submittedName>
</protein>
<feature type="domain" description="HTH araC/xylS-type" evidence="4">
    <location>
        <begin position="82"/>
        <end position="180"/>
    </location>
</feature>
<dbReference type="EMBL" id="JAMXLX010000016">
    <property type="protein sequence ID" value="MCO5960120.1"/>
    <property type="molecule type" value="Genomic_DNA"/>
</dbReference>
<dbReference type="InterPro" id="IPR018062">
    <property type="entry name" value="HTH_AraC-typ_CS"/>
</dbReference>
<dbReference type="RefSeq" id="WP_250914806.1">
    <property type="nucleotide sequence ID" value="NZ_JAMXLX010000016.1"/>
</dbReference>
<dbReference type="GO" id="GO:0003700">
    <property type="term" value="F:DNA-binding transcription factor activity"/>
    <property type="evidence" value="ECO:0007669"/>
    <property type="project" value="InterPro"/>
</dbReference>
<dbReference type="InterPro" id="IPR018060">
    <property type="entry name" value="HTH_AraC"/>
</dbReference>
<organism evidence="5 6">
    <name type="scientific">Ciceribacter sichuanensis</name>
    <dbReference type="NCBI Taxonomy" id="2949647"/>
    <lineage>
        <taxon>Bacteria</taxon>
        <taxon>Pseudomonadati</taxon>
        <taxon>Pseudomonadota</taxon>
        <taxon>Alphaproteobacteria</taxon>
        <taxon>Hyphomicrobiales</taxon>
        <taxon>Rhizobiaceae</taxon>
        <taxon>Ciceribacter</taxon>
    </lineage>
</organism>
<keyword evidence="1" id="KW-0805">Transcription regulation</keyword>
<reference evidence="5" key="1">
    <citation type="submission" date="2022-06" db="EMBL/GenBank/DDBJ databases">
        <authorList>
            <person name="Sun Q."/>
        </authorList>
    </citation>
    <scope>NUCLEOTIDE SEQUENCE</scope>
    <source>
        <strain evidence="5">S101</strain>
    </source>
</reference>
<proteinExistence type="predicted"/>